<accession>A0A1G2F898</accession>
<evidence type="ECO:0000313" key="2">
    <source>
        <dbReference type="EMBL" id="OGZ33992.1"/>
    </source>
</evidence>
<dbReference type="PANTHER" id="PTHR40278">
    <property type="entry name" value="DNA UTILIZATION PROTEIN HOFN"/>
    <property type="match status" value="1"/>
</dbReference>
<keyword evidence="1" id="KW-1133">Transmembrane helix</keyword>
<evidence type="ECO:0000313" key="3">
    <source>
        <dbReference type="Proteomes" id="UP000179099"/>
    </source>
</evidence>
<keyword evidence="1" id="KW-0812">Transmembrane</keyword>
<proteinExistence type="predicted"/>
<protein>
    <recommendedName>
        <fullName evidence="4">PilN domain-containing protein</fullName>
    </recommendedName>
</protein>
<evidence type="ECO:0000256" key="1">
    <source>
        <dbReference type="SAM" id="Phobius"/>
    </source>
</evidence>
<reference evidence="2 3" key="1">
    <citation type="journal article" date="2016" name="Nat. Commun.">
        <title>Thousands of microbial genomes shed light on interconnected biogeochemical processes in an aquifer system.</title>
        <authorList>
            <person name="Anantharaman K."/>
            <person name="Brown C.T."/>
            <person name="Hug L.A."/>
            <person name="Sharon I."/>
            <person name="Castelle C.J."/>
            <person name="Probst A.J."/>
            <person name="Thomas B.C."/>
            <person name="Singh A."/>
            <person name="Wilkins M.J."/>
            <person name="Karaoz U."/>
            <person name="Brodie E.L."/>
            <person name="Williams K.H."/>
            <person name="Hubbard S.S."/>
            <person name="Banfield J.F."/>
        </authorList>
    </citation>
    <scope>NUCLEOTIDE SEQUENCE [LARGE SCALE GENOMIC DNA]</scope>
</reference>
<dbReference type="InterPro" id="IPR052534">
    <property type="entry name" value="Extracell_DNA_Util/SecSys_Comp"/>
</dbReference>
<name>A0A1G2F898_9BACT</name>
<sequence length="178" mass="19947">MIKLNLLPSQEKQEIAGQKAIKQVLAGSFFSLALVLIFLAVLGSIWFYSLIQLKSIQGIAMELEASPQNQTFRNIQKEIDGINQKMQAFDKLKSQEIDYSFYLQKLTELTNPGIKFGNVKFDGSKVSLAGQALTREVLLTFKSALEGSPAFQKVNAPLSNFLKQNDIDFTFSFELKSQ</sequence>
<dbReference type="EMBL" id="MHMW01000021">
    <property type="protein sequence ID" value="OGZ33992.1"/>
    <property type="molecule type" value="Genomic_DNA"/>
</dbReference>
<evidence type="ECO:0008006" key="4">
    <source>
        <dbReference type="Google" id="ProtNLM"/>
    </source>
</evidence>
<dbReference type="Proteomes" id="UP000179099">
    <property type="component" value="Unassembled WGS sequence"/>
</dbReference>
<comment type="caution">
    <text evidence="2">The sequence shown here is derived from an EMBL/GenBank/DDBJ whole genome shotgun (WGS) entry which is preliminary data.</text>
</comment>
<dbReference type="InterPro" id="IPR007813">
    <property type="entry name" value="PilN"/>
</dbReference>
<gene>
    <name evidence="2" type="ORF">A2Y98_00820</name>
</gene>
<dbReference type="AlphaFoldDB" id="A0A1G2F898"/>
<feature type="transmembrane region" description="Helical" evidence="1">
    <location>
        <begin position="29"/>
        <end position="51"/>
    </location>
</feature>
<keyword evidence="1" id="KW-0472">Membrane</keyword>
<organism evidence="2 3">
    <name type="scientific">Candidatus Portnoybacteria bacterium RBG_19FT_COMBO_36_7</name>
    <dbReference type="NCBI Taxonomy" id="1801992"/>
    <lineage>
        <taxon>Bacteria</taxon>
        <taxon>Candidatus Portnoyibacteriota</taxon>
    </lineage>
</organism>
<dbReference type="PANTHER" id="PTHR40278:SF1">
    <property type="entry name" value="DNA UTILIZATION PROTEIN HOFN"/>
    <property type="match status" value="1"/>
</dbReference>
<dbReference type="Pfam" id="PF05137">
    <property type="entry name" value="PilN"/>
    <property type="match status" value="1"/>
</dbReference>
<dbReference type="STRING" id="1801992.A2Y98_00820"/>